<dbReference type="EC" id="2.1.1.103" evidence="5"/>
<sequence>MFGFTDGYLATEKVNGLTAALDVYRTVEGNKTVGFDFKSLKEVDASIHTSQNFLDLYWVLKKSEFLPEDGSESKTFRDFLDKTQYTDTGIFAYEWIFGDNFISPGGAAENLKILKQLGDLKSGQTMLDIGVGIGGGARQAAAEFGLHVLGIDLSSNMLSIALDRLQRDKDTRVRYSITDAMKCEYPPESFDYIFSRDGLHHNDNLGLLIKRLHKCLKPNGRILITVYGKGHGKFSKKFSEYVANRQYHLLNLEELIHIFEEAGFKNVKGVDLTQRFKDILMDELTKAKTHKSDFLKVSKYEGIVNGWMDKLGYIEDDNHCWLQVSADRD</sequence>
<feature type="domain" description="Phosphoethanolamine N-methyltransferase 2 N-terminal" evidence="8">
    <location>
        <begin position="12"/>
        <end position="65"/>
    </location>
</feature>
<keyword evidence="9" id="KW-1185">Reference proteome</keyword>
<dbReference type="Pfam" id="PF13489">
    <property type="entry name" value="Methyltransf_23"/>
    <property type="match status" value="1"/>
</dbReference>
<organism evidence="9 10">
    <name type="scientific">Syphacia muris</name>
    <dbReference type="NCBI Taxonomy" id="451379"/>
    <lineage>
        <taxon>Eukaryota</taxon>
        <taxon>Metazoa</taxon>
        <taxon>Ecdysozoa</taxon>
        <taxon>Nematoda</taxon>
        <taxon>Chromadorea</taxon>
        <taxon>Rhabditida</taxon>
        <taxon>Spirurina</taxon>
        <taxon>Oxyuridomorpha</taxon>
        <taxon>Oxyuroidea</taxon>
        <taxon>Oxyuridae</taxon>
        <taxon>Syphacia</taxon>
    </lineage>
</organism>
<comment type="catalytic activity">
    <reaction evidence="7">
        <text>N-methylethanolamine phosphate + S-adenosyl-L-methionine = N,N-dimethylethanolamine phosphate + S-adenosyl-L-homocysteine + H(+)</text>
        <dbReference type="Rhea" id="RHEA:25321"/>
        <dbReference type="ChEBI" id="CHEBI:15378"/>
        <dbReference type="ChEBI" id="CHEBI:57781"/>
        <dbReference type="ChEBI" id="CHEBI:57856"/>
        <dbReference type="ChEBI" id="CHEBI:58641"/>
        <dbReference type="ChEBI" id="CHEBI:59789"/>
        <dbReference type="EC" id="2.1.1.103"/>
    </reaction>
    <physiologicalReaction direction="left-to-right" evidence="7">
        <dbReference type="Rhea" id="RHEA:25322"/>
    </physiologicalReaction>
</comment>
<dbReference type="Pfam" id="PF17987">
    <property type="entry name" value="PMT2_N"/>
    <property type="match status" value="1"/>
</dbReference>
<dbReference type="GO" id="GO:0000234">
    <property type="term" value="F:phosphoethanolamine N-methyltransferase activity"/>
    <property type="evidence" value="ECO:0007669"/>
    <property type="project" value="UniProtKB-EC"/>
</dbReference>
<dbReference type="PANTHER" id="PTHR44307">
    <property type="entry name" value="PHOSPHOETHANOLAMINE METHYLTRANSFERASE"/>
    <property type="match status" value="1"/>
</dbReference>
<dbReference type="InterPro" id="IPR040516">
    <property type="entry name" value="PMT2_N"/>
</dbReference>
<accession>A0A0N5A7P7</accession>
<evidence type="ECO:0000256" key="1">
    <source>
        <dbReference type="ARBA" id="ARBA00004969"/>
    </source>
</evidence>
<dbReference type="Proteomes" id="UP000046393">
    <property type="component" value="Unplaced"/>
</dbReference>
<dbReference type="AlphaFoldDB" id="A0A0N5A7P7"/>
<dbReference type="InterPro" id="IPR029063">
    <property type="entry name" value="SAM-dependent_MTases_sf"/>
</dbReference>
<keyword evidence="3" id="KW-0489">Methyltransferase</keyword>
<dbReference type="CDD" id="cd02440">
    <property type="entry name" value="AdoMet_MTases"/>
    <property type="match status" value="1"/>
</dbReference>
<protein>
    <recommendedName>
        <fullName evidence="5">phosphoethanolamine N-methyltransferase</fullName>
        <ecNumber evidence="5">2.1.1.103</ecNumber>
    </recommendedName>
</protein>
<evidence type="ECO:0000256" key="2">
    <source>
        <dbReference type="ARBA" id="ARBA00005189"/>
    </source>
</evidence>
<dbReference type="WBParaSite" id="SMUV_0000005401-mRNA-1">
    <property type="protein sequence ID" value="SMUV_0000005401-mRNA-1"/>
    <property type="gene ID" value="SMUV_0000005401"/>
</dbReference>
<evidence type="ECO:0000256" key="3">
    <source>
        <dbReference type="ARBA" id="ARBA00022603"/>
    </source>
</evidence>
<dbReference type="SUPFAM" id="SSF53335">
    <property type="entry name" value="S-adenosyl-L-methionine-dependent methyltransferases"/>
    <property type="match status" value="1"/>
</dbReference>
<evidence type="ECO:0000313" key="10">
    <source>
        <dbReference type="WBParaSite" id="SMUV_0000005401-mRNA-1"/>
    </source>
</evidence>
<evidence type="ECO:0000256" key="5">
    <source>
        <dbReference type="ARBA" id="ARBA00035674"/>
    </source>
</evidence>
<dbReference type="GO" id="GO:0032259">
    <property type="term" value="P:methylation"/>
    <property type="evidence" value="ECO:0007669"/>
    <property type="project" value="UniProtKB-KW"/>
</dbReference>
<dbReference type="Gene3D" id="3.40.50.150">
    <property type="entry name" value="Vaccinia Virus protein VP39"/>
    <property type="match status" value="1"/>
</dbReference>
<evidence type="ECO:0000256" key="7">
    <source>
        <dbReference type="ARBA" id="ARBA00047841"/>
    </source>
</evidence>
<evidence type="ECO:0000256" key="4">
    <source>
        <dbReference type="ARBA" id="ARBA00022679"/>
    </source>
</evidence>
<comment type="catalytic activity">
    <reaction evidence="6">
        <text>N,N-dimethylethanolamine phosphate + S-adenosyl-L-methionine = phosphocholine + S-adenosyl-L-homocysteine + H(+)</text>
        <dbReference type="Rhea" id="RHEA:25325"/>
        <dbReference type="ChEBI" id="CHEBI:15378"/>
        <dbReference type="ChEBI" id="CHEBI:57856"/>
        <dbReference type="ChEBI" id="CHEBI:58641"/>
        <dbReference type="ChEBI" id="CHEBI:59789"/>
        <dbReference type="ChEBI" id="CHEBI:295975"/>
        <dbReference type="EC" id="2.1.1.103"/>
    </reaction>
    <physiologicalReaction direction="left-to-right" evidence="6">
        <dbReference type="Rhea" id="RHEA:25326"/>
    </physiologicalReaction>
</comment>
<keyword evidence="4" id="KW-0808">Transferase</keyword>
<dbReference type="STRING" id="451379.A0A0N5A7P7"/>
<dbReference type="PANTHER" id="PTHR44307:SF2">
    <property type="entry name" value="PHOSPHOETHANOLAMINE METHYLTRANSFERASE ISOFORM X1"/>
    <property type="match status" value="1"/>
</dbReference>
<evidence type="ECO:0000256" key="6">
    <source>
        <dbReference type="ARBA" id="ARBA00047619"/>
    </source>
</evidence>
<comment type="pathway">
    <text evidence="1">Phospholipid metabolism; phosphatidylcholine biosynthesis.</text>
</comment>
<comment type="pathway">
    <text evidence="2">Lipid metabolism.</text>
</comment>
<reference evidence="10" key="1">
    <citation type="submission" date="2017-02" db="UniProtKB">
        <authorList>
            <consortium name="WormBaseParasite"/>
        </authorList>
    </citation>
    <scope>IDENTIFICATION</scope>
</reference>
<evidence type="ECO:0000259" key="8">
    <source>
        <dbReference type="Pfam" id="PF17987"/>
    </source>
</evidence>
<name>A0A0N5A7P7_9BILA</name>
<evidence type="ECO:0000313" key="9">
    <source>
        <dbReference type="Proteomes" id="UP000046393"/>
    </source>
</evidence>
<proteinExistence type="predicted"/>